<organism evidence="1 2">
    <name type="scientific">Colletotrichum tamarilloi</name>
    <dbReference type="NCBI Taxonomy" id="1209934"/>
    <lineage>
        <taxon>Eukaryota</taxon>
        <taxon>Fungi</taxon>
        <taxon>Dikarya</taxon>
        <taxon>Ascomycota</taxon>
        <taxon>Pezizomycotina</taxon>
        <taxon>Sordariomycetes</taxon>
        <taxon>Hypocreomycetidae</taxon>
        <taxon>Glomerellales</taxon>
        <taxon>Glomerellaceae</taxon>
        <taxon>Colletotrichum</taxon>
        <taxon>Colletotrichum acutatum species complex</taxon>
    </lineage>
</organism>
<reference evidence="1 2" key="1">
    <citation type="submission" date="2016-10" db="EMBL/GenBank/DDBJ databases">
        <title>The genome sequence of Colletotrichum fioriniae PJ7.</title>
        <authorList>
            <person name="Baroncelli R."/>
        </authorList>
    </citation>
    <scope>NUCLEOTIDE SEQUENCE [LARGE SCALE GENOMIC DNA]</scope>
    <source>
        <strain evidence="1 2">Tom-12</strain>
    </source>
</reference>
<dbReference type="GeneID" id="85416923"/>
<name>A0ABQ9QHS2_9PEZI</name>
<dbReference type="RefSeq" id="XP_060372737.1">
    <property type="nucleotide sequence ID" value="XM_060532685.1"/>
</dbReference>
<proteinExistence type="predicted"/>
<evidence type="ECO:0000313" key="1">
    <source>
        <dbReference type="EMBL" id="KAK1470949.1"/>
    </source>
</evidence>
<dbReference type="Proteomes" id="UP001227543">
    <property type="component" value="Unassembled WGS sequence"/>
</dbReference>
<gene>
    <name evidence="1" type="ORF">CTAM01_16693</name>
</gene>
<protein>
    <submittedName>
        <fullName evidence="1">Uncharacterized protein</fullName>
    </submittedName>
</protein>
<evidence type="ECO:0000313" key="2">
    <source>
        <dbReference type="Proteomes" id="UP001227543"/>
    </source>
</evidence>
<sequence length="77" mass="8878">MLSNDELEVGGYLIYNVDEDLFNSEGNESYRFNIFNVKFSKDLDLLEGGWLNNDYNNLDVLNESYGPSIKEDDSNIE</sequence>
<keyword evidence="2" id="KW-1185">Reference proteome</keyword>
<accession>A0ABQ9QHS2</accession>
<comment type="caution">
    <text evidence="1">The sequence shown here is derived from an EMBL/GenBank/DDBJ whole genome shotgun (WGS) entry which is preliminary data.</text>
</comment>
<dbReference type="EMBL" id="MLFU01000249">
    <property type="protein sequence ID" value="KAK1470949.1"/>
    <property type="molecule type" value="Genomic_DNA"/>
</dbReference>